<evidence type="ECO:0000313" key="2">
    <source>
        <dbReference type="EMBL" id="QJH98921.1"/>
    </source>
</evidence>
<dbReference type="AlphaFoldDB" id="A0A6H1ZUF6"/>
<name>A0A6H1ZUF6_9ZZZZ</name>
<evidence type="ECO:0000313" key="1">
    <source>
        <dbReference type="EMBL" id="QJA51148.1"/>
    </source>
</evidence>
<dbReference type="EMBL" id="MT144240">
    <property type="protein sequence ID" value="QJA51148.1"/>
    <property type="molecule type" value="Genomic_DNA"/>
</dbReference>
<sequence length="194" mass="21878">MSEVPMVLPPYEIEAAAGGKLKVVIRPCEVQAKFMQRLRNSSFEMSQDGGFDCDVSVVVPPAQPGDVIVGLEEWHVWLCGAWPLVSIKGADPCERPPISFEQFAKYERLEGWQPAATMPPEFARFRWTVDRVECKRLRSIEPDDLSAGGLMTLDSVDDFYEGTPEPARGNWDAAFPAYPWENDPWVFMHWLGGE</sequence>
<protein>
    <submittedName>
        <fullName evidence="1">Uncharacterized protein</fullName>
    </submittedName>
</protein>
<proteinExistence type="predicted"/>
<organism evidence="1">
    <name type="scientific">viral metagenome</name>
    <dbReference type="NCBI Taxonomy" id="1070528"/>
    <lineage>
        <taxon>unclassified sequences</taxon>
        <taxon>metagenomes</taxon>
        <taxon>organismal metagenomes</taxon>
    </lineage>
</organism>
<reference evidence="1" key="1">
    <citation type="submission" date="2020-03" db="EMBL/GenBank/DDBJ databases">
        <title>The deep terrestrial virosphere.</title>
        <authorList>
            <person name="Holmfeldt K."/>
            <person name="Nilsson E."/>
            <person name="Simone D."/>
            <person name="Lopez-Fernandez M."/>
            <person name="Wu X."/>
            <person name="de Brujin I."/>
            <person name="Lundin D."/>
            <person name="Andersson A."/>
            <person name="Bertilsson S."/>
            <person name="Dopson M."/>
        </authorList>
    </citation>
    <scope>NUCLEOTIDE SEQUENCE</scope>
    <source>
        <strain evidence="1">TM448A01998</strain>
        <strain evidence="2">TM448B01424</strain>
    </source>
</reference>
<dbReference type="EMBL" id="MT144758">
    <property type="protein sequence ID" value="QJH98921.1"/>
    <property type="molecule type" value="Genomic_DNA"/>
</dbReference>
<accession>A0A6H1ZUF6</accession>
<gene>
    <name evidence="1" type="ORF">TM448A01998_0009</name>
    <name evidence="2" type="ORF">TM448B01424_0017</name>
</gene>